<organism evidence="2 3">
    <name type="scientific">Edaphochlamys debaryana</name>
    <dbReference type="NCBI Taxonomy" id="47281"/>
    <lineage>
        <taxon>Eukaryota</taxon>
        <taxon>Viridiplantae</taxon>
        <taxon>Chlorophyta</taxon>
        <taxon>core chlorophytes</taxon>
        <taxon>Chlorophyceae</taxon>
        <taxon>CS clade</taxon>
        <taxon>Chlamydomonadales</taxon>
        <taxon>Chlamydomonadales incertae sedis</taxon>
        <taxon>Edaphochlamys</taxon>
    </lineage>
</organism>
<dbReference type="AlphaFoldDB" id="A0A836BWI0"/>
<evidence type="ECO:0000313" key="2">
    <source>
        <dbReference type="EMBL" id="KAG2490168.1"/>
    </source>
</evidence>
<evidence type="ECO:0000256" key="1">
    <source>
        <dbReference type="SAM" id="MobiDB-lite"/>
    </source>
</evidence>
<keyword evidence="3" id="KW-1185">Reference proteome</keyword>
<feature type="compositionally biased region" description="Polar residues" evidence="1">
    <location>
        <begin position="19"/>
        <end position="29"/>
    </location>
</feature>
<accession>A0A836BWI0</accession>
<comment type="caution">
    <text evidence="2">The sequence shown here is derived from an EMBL/GenBank/DDBJ whole genome shotgun (WGS) entry which is preliminary data.</text>
</comment>
<dbReference type="EMBL" id="JAEHOE010000064">
    <property type="protein sequence ID" value="KAG2490168.1"/>
    <property type="molecule type" value="Genomic_DNA"/>
</dbReference>
<gene>
    <name evidence="2" type="ORF">HYH03_011298</name>
</gene>
<sequence>MRSHFAVHRDGDRAVPQSPLKTATTQPGLSKTPGKPGPHFPVASPQLHAREPPHPRPSAPNSAGVRTPHHYVSPTPRELAPCSLSARPRGAVVGVAPPPLGLVRQR</sequence>
<dbReference type="Proteomes" id="UP000612055">
    <property type="component" value="Unassembled WGS sequence"/>
</dbReference>
<name>A0A836BWI0_9CHLO</name>
<proteinExistence type="predicted"/>
<reference evidence="2" key="1">
    <citation type="journal article" date="2020" name="bioRxiv">
        <title>Comparative genomics of Chlamydomonas.</title>
        <authorList>
            <person name="Craig R.J."/>
            <person name="Hasan A.R."/>
            <person name="Ness R.W."/>
            <person name="Keightley P.D."/>
        </authorList>
    </citation>
    <scope>NUCLEOTIDE SEQUENCE</scope>
    <source>
        <strain evidence="2">CCAP 11/70</strain>
    </source>
</reference>
<evidence type="ECO:0000313" key="3">
    <source>
        <dbReference type="Proteomes" id="UP000612055"/>
    </source>
</evidence>
<feature type="region of interest" description="Disordered" evidence="1">
    <location>
        <begin position="1"/>
        <end position="80"/>
    </location>
</feature>
<protein>
    <submittedName>
        <fullName evidence="2">Uncharacterized protein</fullName>
    </submittedName>
</protein>